<dbReference type="Pfam" id="PF01636">
    <property type="entry name" value="APH"/>
    <property type="match status" value="1"/>
</dbReference>
<dbReference type="InterPro" id="IPR002575">
    <property type="entry name" value="Aminoglycoside_PTrfase"/>
</dbReference>
<dbReference type="InterPro" id="IPR011009">
    <property type="entry name" value="Kinase-like_dom_sf"/>
</dbReference>
<evidence type="ECO:0000313" key="3">
    <source>
        <dbReference type="Proteomes" id="UP000231434"/>
    </source>
</evidence>
<reference evidence="3" key="1">
    <citation type="submission" date="2017-09" db="EMBL/GenBank/DDBJ databases">
        <title>Depth-based differentiation of microbial function through sediment-hosted aquifers and enrichment of novel symbionts in the deep terrestrial subsurface.</title>
        <authorList>
            <person name="Probst A.J."/>
            <person name="Ladd B."/>
            <person name="Jarett J.K."/>
            <person name="Geller-Mcgrath D.E."/>
            <person name="Sieber C.M.K."/>
            <person name="Emerson J.B."/>
            <person name="Anantharaman K."/>
            <person name="Thomas B.C."/>
            <person name="Malmstrom R."/>
            <person name="Stieglmeier M."/>
            <person name="Klingl A."/>
            <person name="Woyke T."/>
            <person name="Ryan C.M."/>
            <person name="Banfield J.F."/>
        </authorList>
    </citation>
    <scope>NUCLEOTIDE SEQUENCE [LARGE SCALE GENOMIC DNA]</scope>
</reference>
<name>A0A2M8KL64_9BACT</name>
<feature type="domain" description="Aminoglycoside phosphotransferase" evidence="1">
    <location>
        <begin position="197"/>
        <end position="241"/>
    </location>
</feature>
<dbReference type="AlphaFoldDB" id="A0A2M8KL64"/>
<evidence type="ECO:0000259" key="1">
    <source>
        <dbReference type="Pfam" id="PF01636"/>
    </source>
</evidence>
<dbReference type="EMBL" id="PFEB01000037">
    <property type="protein sequence ID" value="PJE60667.1"/>
    <property type="molecule type" value="Genomic_DNA"/>
</dbReference>
<dbReference type="SUPFAM" id="SSF56112">
    <property type="entry name" value="Protein kinase-like (PK-like)"/>
    <property type="match status" value="1"/>
</dbReference>
<sequence length="341" mass="39379">MDKKKYILSVQPVSRSKKYQKPSFINKNDLQKTLVKKGLNIVLGEILKGGTVSQVYSGYLNSKPIVVKHTEDLVPFDPTEFFISKKGHNIDSHVLNLLAKEKKIKTPKIFRHFPEIATTIMEDMRCFGYELMSEQILKGKLLLISAPKVAKSLASLAQISRKWKNFGTNESAEQSIYERGLELRLAYPNTQKEYLTLEKEFVSNNQFWVWPDGHPKNIFINENGEVALIDFGRSCWGDQRYMLPNFLAHIVIFTLTGHLNKAQSIEYIENCTSSYKELESVDEEIFCQYLAMEVLHRTNGKWIEGVDNYKQKIKLYTFSLRVFDEKIDSVKKLLSLLKTCT</sequence>
<gene>
    <name evidence="2" type="ORF">COU86_03075</name>
</gene>
<organism evidence="2 3">
    <name type="scientific">Candidatus Roizmanbacteria bacterium CG10_big_fil_rev_8_21_14_0_10_36_26</name>
    <dbReference type="NCBI Taxonomy" id="1974851"/>
    <lineage>
        <taxon>Bacteria</taxon>
        <taxon>Candidatus Roizmaniibacteriota</taxon>
    </lineage>
</organism>
<comment type="caution">
    <text evidence="2">The sequence shown here is derived from an EMBL/GenBank/DDBJ whole genome shotgun (WGS) entry which is preliminary data.</text>
</comment>
<proteinExistence type="predicted"/>
<evidence type="ECO:0000313" key="2">
    <source>
        <dbReference type="EMBL" id="PJE60667.1"/>
    </source>
</evidence>
<dbReference type="Proteomes" id="UP000231434">
    <property type="component" value="Unassembled WGS sequence"/>
</dbReference>
<protein>
    <recommendedName>
        <fullName evidence="1">Aminoglycoside phosphotransferase domain-containing protein</fullName>
    </recommendedName>
</protein>
<accession>A0A2M8KL64</accession>